<gene>
    <name evidence="7" type="ORF">A7C91_06520</name>
</gene>
<feature type="transmembrane region" description="Helical" evidence="6">
    <location>
        <begin position="6"/>
        <end position="25"/>
    </location>
</feature>
<evidence type="ECO:0000256" key="1">
    <source>
        <dbReference type="ARBA" id="ARBA00004370"/>
    </source>
</evidence>
<reference evidence="8" key="1">
    <citation type="journal article" date="2016" name="Syst. Appl. Microbiol.">
        <title>Thermococcus piezophilus sp. nov., a novel hyperthermophilic and piezophilic archaeon with a broad pressure range for growth, isolated from a deepest hydrothermal vent at the Mid-Cayman Rise.</title>
        <authorList>
            <person name="Dalmasso C."/>
            <person name="Oger P."/>
            <person name="Selva G."/>
            <person name="Courtine D."/>
            <person name="L'Haridon S."/>
            <person name="Garlaschelli A."/>
            <person name="Roussel E."/>
            <person name="Miyazaki J."/>
            <person name="Reveillaud J."/>
            <person name="Jebbar M."/>
            <person name="Takai K."/>
            <person name="Maignien L."/>
            <person name="Alain K."/>
        </authorList>
    </citation>
    <scope>NUCLEOTIDE SEQUENCE [LARGE SCALE GENOMIC DNA]</scope>
    <source>
        <strain evidence="8">CDGS</strain>
    </source>
</reference>
<evidence type="ECO:0000313" key="7">
    <source>
        <dbReference type="EMBL" id="ANF22867.1"/>
    </source>
</evidence>
<protein>
    <recommendedName>
        <fullName evidence="9">FUN14 family protein</fullName>
    </recommendedName>
</protein>
<sequence>MDLDVNAMIGDVGVGGIAGFLTGFALKKVMKLAMALLGAYMLSLFWLQQKGVITINTDKLFNLAGDLTTQIATLGQKVLGILPGTSAFVAGFYLGFHKG</sequence>
<dbReference type="GO" id="GO:0016020">
    <property type="term" value="C:membrane"/>
    <property type="evidence" value="ECO:0007669"/>
    <property type="project" value="UniProtKB-SubCell"/>
</dbReference>
<dbReference type="InterPro" id="IPR007014">
    <property type="entry name" value="FUN14"/>
</dbReference>
<dbReference type="EMBL" id="CP015520">
    <property type="protein sequence ID" value="ANF22867.1"/>
    <property type="molecule type" value="Genomic_DNA"/>
</dbReference>
<keyword evidence="4 6" id="KW-1133">Transmembrane helix</keyword>
<dbReference type="STRING" id="1712654.A7C91_06520"/>
<dbReference type="Pfam" id="PF04930">
    <property type="entry name" value="FUN14"/>
    <property type="match status" value="1"/>
</dbReference>
<evidence type="ECO:0000256" key="6">
    <source>
        <dbReference type="SAM" id="Phobius"/>
    </source>
</evidence>
<dbReference type="AlphaFoldDB" id="A0A172WHE8"/>
<accession>A0A172WHE8</accession>
<feature type="transmembrane region" description="Helical" evidence="6">
    <location>
        <begin position="78"/>
        <end position="96"/>
    </location>
</feature>
<evidence type="ECO:0000256" key="5">
    <source>
        <dbReference type="ARBA" id="ARBA00023136"/>
    </source>
</evidence>
<dbReference type="GeneID" id="28495832"/>
<keyword evidence="3 6" id="KW-0812">Transmembrane</keyword>
<evidence type="ECO:0000256" key="3">
    <source>
        <dbReference type="ARBA" id="ARBA00022692"/>
    </source>
</evidence>
<organism evidence="7 8">
    <name type="scientific">Thermococcus piezophilus</name>
    <dbReference type="NCBI Taxonomy" id="1712654"/>
    <lineage>
        <taxon>Archaea</taxon>
        <taxon>Methanobacteriati</taxon>
        <taxon>Methanobacteriota</taxon>
        <taxon>Thermococci</taxon>
        <taxon>Thermococcales</taxon>
        <taxon>Thermococcaceae</taxon>
        <taxon>Thermococcus</taxon>
    </lineage>
</organism>
<dbReference type="OrthoDB" id="85289at2157"/>
<name>A0A172WHE8_9EURY</name>
<comment type="similarity">
    <text evidence="2">Belongs to the FUN14 family.</text>
</comment>
<dbReference type="RefSeq" id="WP_068665973.1">
    <property type="nucleotide sequence ID" value="NZ_CP015520.1"/>
</dbReference>
<evidence type="ECO:0000256" key="4">
    <source>
        <dbReference type="ARBA" id="ARBA00022989"/>
    </source>
</evidence>
<comment type="subcellular location">
    <subcellularLocation>
        <location evidence="1">Membrane</location>
    </subcellularLocation>
</comment>
<keyword evidence="5 6" id="KW-0472">Membrane</keyword>
<dbReference type="KEGG" id="tpie:A7C91_06520"/>
<dbReference type="Proteomes" id="UP000076969">
    <property type="component" value="Chromosome"/>
</dbReference>
<feature type="transmembrane region" description="Helical" evidence="6">
    <location>
        <begin position="32"/>
        <end position="49"/>
    </location>
</feature>
<evidence type="ECO:0000313" key="8">
    <source>
        <dbReference type="Proteomes" id="UP000076969"/>
    </source>
</evidence>
<proteinExistence type="inferred from homology"/>
<evidence type="ECO:0008006" key="9">
    <source>
        <dbReference type="Google" id="ProtNLM"/>
    </source>
</evidence>
<keyword evidence="8" id="KW-1185">Reference proteome</keyword>
<evidence type="ECO:0000256" key="2">
    <source>
        <dbReference type="ARBA" id="ARBA00009160"/>
    </source>
</evidence>